<proteinExistence type="inferred from homology"/>
<dbReference type="HAMAP" id="MF_03101">
    <property type="entry name" value="Deoxyhypusine_hydroxylase"/>
    <property type="match status" value="1"/>
</dbReference>
<dbReference type="InterPro" id="IPR011989">
    <property type="entry name" value="ARM-like"/>
</dbReference>
<dbReference type="AlphaFoldDB" id="A0A427YCX7"/>
<keyword evidence="4" id="KW-0677">Repeat</keyword>
<dbReference type="STRING" id="1890683.A0A427YCX7"/>
<dbReference type="PANTHER" id="PTHR12697:SF5">
    <property type="entry name" value="DEOXYHYPUSINE HYDROXYLASE"/>
    <property type="match status" value="1"/>
</dbReference>
<evidence type="ECO:0000256" key="1">
    <source>
        <dbReference type="ARBA" id="ARBA00000068"/>
    </source>
</evidence>
<dbReference type="Gene3D" id="1.25.10.10">
    <property type="entry name" value="Leucine-rich Repeat Variant"/>
    <property type="match status" value="2"/>
</dbReference>
<evidence type="ECO:0000256" key="4">
    <source>
        <dbReference type="ARBA" id="ARBA00022737"/>
    </source>
</evidence>
<dbReference type="EMBL" id="RSCD01000015">
    <property type="protein sequence ID" value="RSH89029.1"/>
    <property type="molecule type" value="Genomic_DNA"/>
</dbReference>
<evidence type="ECO:0000313" key="13">
    <source>
        <dbReference type="Proteomes" id="UP000279259"/>
    </source>
</evidence>
<feature type="binding site" evidence="10">
    <location>
        <position position="96"/>
    </location>
    <ligand>
        <name>Fe cation</name>
        <dbReference type="ChEBI" id="CHEBI:24875"/>
        <label>1</label>
    </ligand>
</feature>
<accession>A0A427YCX7</accession>
<gene>
    <name evidence="10 12" type="primary">LIA1</name>
    <name evidence="12" type="ORF">EHS25_002691</name>
</gene>
<evidence type="ECO:0000313" key="12">
    <source>
        <dbReference type="EMBL" id="RSH89029.1"/>
    </source>
</evidence>
<feature type="repeat" description="HEAT" evidence="11">
    <location>
        <begin position="232"/>
        <end position="272"/>
    </location>
</feature>
<feature type="binding site" evidence="10">
    <location>
        <position position="62"/>
    </location>
    <ligand>
        <name>Fe cation</name>
        <dbReference type="ChEBI" id="CHEBI:24875"/>
        <label>1</label>
    </ligand>
</feature>
<dbReference type="InterPro" id="IPR004155">
    <property type="entry name" value="PBS_lyase_HEAT"/>
</dbReference>
<dbReference type="EC" id="1.14.99.29" evidence="10"/>
<organism evidence="12 13">
    <name type="scientific">Saitozyma podzolica</name>
    <dbReference type="NCBI Taxonomy" id="1890683"/>
    <lineage>
        <taxon>Eukaryota</taxon>
        <taxon>Fungi</taxon>
        <taxon>Dikarya</taxon>
        <taxon>Basidiomycota</taxon>
        <taxon>Agaricomycotina</taxon>
        <taxon>Tremellomycetes</taxon>
        <taxon>Tremellales</taxon>
        <taxon>Trimorphomycetaceae</taxon>
        <taxon>Saitozyma</taxon>
    </lineage>
</organism>
<evidence type="ECO:0000256" key="10">
    <source>
        <dbReference type="HAMAP-Rule" id="MF_03101"/>
    </source>
</evidence>
<comment type="function">
    <text evidence="9">Catalyzes the hydroxylation of the N(6)-(4-aminobutyl)-L-lysine intermediate produced by deoxyhypusine synthase/DHPS on a critical lysine of the eukaryotic translation initiation factor 5A/eIF-5A. This is the second step of the post-translational modification of that lysine into an unusual amino acid residue named hypusine. Hypusination is unique to mature eIF-5A factor and is essential for its function.</text>
</comment>
<sequence length="346" mass="37505">MSVQVSPAQLAVLRDTLLNTSGQTPLHERFRALFMLKAVGSDEVVQIISEGLADPSPLLKHELAYVLGQLGRPSAIPTLESVLVNSQNQHCSMVRHEAAEALGALSSESSLPLLRKYFDDPAREVRETCEIAVGKIEFDCSEEGKARKPNPDFPTIDPAPSLSPQSVPDLHAALLNTKLPLFERYRAMFALRDFGAGSRDAVLALAEGFGDESALFRHEIAYIFGQLSSPHSIPSLLRVLRDPIEEDMVRHEAAEALGGIASDGAEDEASRREADLPPGGVLQVLREWAVKEDAPVVVRESCQVAIDMWEYENSTDQFNPLDSLGKTNTTGMERSATAALAAGVPA</sequence>
<evidence type="ECO:0000256" key="3">
    <source>
        <dbReference type="ARBA" id="ARBA00022723"/>
    </source>
</evidence>
<feature type="binding site" evidence="10">
    <location>
        <position position="252"/>
    </location>
    <ligand>
        <name>Fe cation</name>
        <dbReference type="ChEBI" id="CHEBI:24875"/>
        <label>2</label>
    </ligand>
</feature>
<reference evidence="12 13" key="1">
    <citation type="submission" date="2018-11" db="EMBL/GenBank/DDBJ databases">
        <title>Genome sequence of Saitozyma podzolica DSM 27192.</title>
        <authorList>
            <person name="Aliyu H."/>
            <person name="Gorte O."/>
            <person name="Ochsenreither K."/>
        </authorList>
    </citation>
    <scope>NUCLEOTIDE SEQUENCE [LARGE SCALE GENOMIC DNA]</scope>
    <source>
        <strain evidence="12 13">DSM 27192</strain>
    </source>
</reference>
<dbReference type="Pfam" id="PF13646">
    <property type="entry name" value="HEAT_2"/>
    <property type="match status" value="2"/>
</dbReference>
<keyword evidence="5 10" id="KW-0560">Oxidoreductase</keyword>
<keyword evidence="3 10" id="KW-0479">Metal-binding</keyword>
<feature type="binding site" evidence="10">
    <location>
        <position position="251"/>
    </location>
    <ligand>
        <name>Fe cation</name>
        <dbReference type="ChEBI" id="CHEBI:24875"/>
        <label>2</label>
    </ligand>
</feature>
<dbReference type="InterPro" id="IPR016024">
    <property type="entry name" value="ARM-type_fold"/>
</dbReference>
<name>A0A427YCX7_9TREE</name>
<evidence type="ECO:0000256" key="8">
    <source>
        <dbReference type="ARBA" id="ARBA00023256"/>
    </source>
</evidence>
<dbReference type="SMART" id="SM00567">
    <property type="entry name" value="EZ_HEAT"/>
    <property type="match status" value="6"/>
</dbReference>
<dbReference type="PROSITE" id="PS50077">
    <property type="entry name" value="HEAT_REPEAT"/>
    <property type="match status" value="1"/>
</dbReference>
<evidence type="ECO:0000256" key="11">
    <source>
        <dbReference type="PROSITE-ProRule" id="PRU00103"/>
    </source>
</evidence>
<comment type="cofactor">
    <cofactor evidence="10">
        <name>Fe(2+)</name>
        <dbReference type="ChEBI" id="CHEBI:29033"/>
    </cofactor>
    <text evidence="10">Binds 2 Fe(2+) ions per subunit.</text>
</comment>
<dbReference type="OrthoDB" id="421002at2759"/>
<comment type="caution">
    <text evidence="12">The sequence shown here is derived from an EMBL/GenBank/DDBJ whole genome shotgun (WGS) entry which is preliminary data.</text>
</comment>
<comment type="catalytic activity">
    <reaction evidence="1 10">
        <text>[eIF5A protein]-deoxyhypusine + AH2 + O2 = [eIF5A protein]-hypusine + A + H2O</text>
        <dbReference type="Rhea" id="RHEA:14101"/>
        <dbReference type="Rhea" id="RHEA-COMP:10144"/>
        <dbReference type="Rhea" id="RHEA-COMP:12592"/>
        <dbReference type="ChEBI" id="CHEBI:13193"/>
        <dbReference type="ChEBI" id="CHEBI:15377"/>
        <dbReference type="ChEBI" id="CHEBI:15379"/>
        <dbReference type="ChEBI" id="CHEBI:17499"/>
        <dbReference type="ChEBI" id="CHEBI:82657"/>
        <dbReference type="ChEBI" id="CHEBI:91175"/>
        <dbReference type="EC" id="1.14.99.29"/>
    </reaction>
</comment>
<keyword evidence="7 10" id="KW-0503">Monooxygenase</keyword>
<evidence type="ECO:0000256" key="2">
    <source>
        <dbReference type="ARBA" id="ARBA00005041"/>
    </source>
</evidence>
<keyword evidence="10" id="KW-0539">Nucleus</keyword>
<protein>
    <recommendedName>
        <fullName evidence="10">Deoxyhypusine hydroxylase</fullName>
        <shortName evidence="10">DOHH</shortName>
        <ecNumber evidence="10">1.14.99.29</ecNumber>
    </recommendedName>
    <alternativeName>
        <fullName evidence="10">Deoxyhypusine dioxygenase</fullName>
    </alternativeName>
    <alternativeName>
        <fullName evidence="10">Deoxyhypusine monooxygenase</fullName>
    </alternativeName>
</protein>
<feature type="binding site" evidence="10">
    <location>
        <position position="219"/>
    </location>
    <ligand>
        <name>Fe cation</name>
        <dbReference type="ChEBI" id="CHEBI:24875"/>
        <label>2</label>
    </ligand>
</feature>
<dbReference type="GO" id="GO:0046872">
    <property type="term" value="F:metal ion binding"/>
    <property type="evidence" value="ECO:0007669"/>
    <property type="project" value="UniProtKB-KW"/>
</dbReference>
<dbReference type="PANTHER" id="PTHR12697">
    <property type="entry name" value="PBS LYASE HEAT-LIKE PROTEIN"/>
    <property type="match status" value="1"/>
</dbReference>
<comment type="subcellular location">
    <subcellularLocation>
        <location evidence="10">Cytoplasm</location>
    </subcellularLocation>
    <subcellularLocation>
        <location evidence="10">Nucleus</location>
    </subcellularLocation>
</comment>
<feature type="binding site" evidence="10">
    <location>
        <position position="61"/>
    </location>
    <ligand>
        <name>Fe cation</name>
        <dbReference type="ChEBI" id="CHEBI:24875"/>
        <label>1</label>
    </ligand>
</feature>
<dbReference type="InterPro" id="IPR021133">
    <property type="entry name" value="HEAT_type_2"/>
</dbReference>
<evidence type="ECO:0000256" key="7">
    <source>
        <dbReference type="ARBA" id="ARBA00023033"/>
    </source>
</evidence>
<keyword evidence="13" id="KW-1185">Reference proteome</keyword>
<evidence type="ECO:0000256" key="6">
    <source>
        <dbReference type="ARBA" id="ARBA00023004"/>
    </source>
</evidence>
<evidence type="ECO:0000256" key="9">
    <source>
        <dbReference type="ARBA" id="ARBA00045876"/>
    </source>
</evidence>
<feature type="binding site" evidence="10">
    <location>
        <position position="97"/>
    </location>
    <ligand>
        <name>Fe cation</name>
        <dbReference type="ChEBI" id="CHEBI:24875"/>
        <label>1</label>
    </ligand>
</feature>
<keyword evidence="6 10" id="KW-0408">Iron</keyword>
<dbReference type="UniPathway" id="UPA00354"/>
<keyword evidence="10" id="KW-0963">Cytoplasm</keyword>
<comment type="similarity">
    <text evidence="10">Belongs to the deoxyhypusine hydroxylase family.</text>
</comment>
<evidence type="ECO:0000256" key="5">
    <source>
        <dbReference type="ARBA" id="ARBA00023002"/>
    </source>
</evidence>
<feature type="binding site" evidence="10">
    <location>
        <position position="218"/>
    </location>
    <ligand>
        <name>Fe cation</name>
        <dbReference type="ChEBI" id="CHEBI:24875"/>
        <label>2</label>
    </ligand>
</feature>
<keyword evidence="8 10" id="KW-0386">Hypusine biosynthesis</keyword>
<dbReference type="InterPro" id="IPR027517">
    <property type="entry name" value="Deoxyhypusine_hydroxylase"/>
</dbReference>
<comment type="pathway">
    <text evidence="2 10">Protein modification; eIF5A hypusination.</text>
</comment>
<dbReference type="GO" id="GO:0005737">
    <property type="term" value="C:cytoplasm"/>
    <property type="evidence" value="ECO:0007669"/>
    <property type="project" value="UniProtKB-SubCell"/>
</dbReference>
<dbReference type="SUPFAM" id="SSF48371">
    <property type="entry name" value="ARM repeat"/>
    <property type="match status" value="1"/>
</dbReference>
<dbReference type="GO" id="GO:0019135">
    <property type="term" value="F:deoxyhypusine monooxygenase activity"/>
    <property type="evidence" value="ECO:0007669"/>
    <property type="project" value="UniProtKB-UniRule"/>
</dbReference>
<dbReference type="GO" id="GO:0005634">
    <property type="term" value="C:nucleus"/>
    <property type="evidence" value="ECO:0007669"/>
    <property type="project" value="UniProtKB-SubCell"/>
</dbReference>
<dbReference type="Proteomes" id="UP000279259">
    <property type="component" value="Unassembled WGS sequence"/>
</dbReference>
<comment type="function">
    <text evidence="10">Catalyzes the hydroxylation of the N(6)-(4-aminobutyl)-L-lysine intermediate to form hypusine, an essential post-translational modification only found in mature eIF-5A factor.</text>
</comment>